<evidence type="ECO:0000256" key="4">
    <source>
        <dbReference type="ARBA" id="ARBA00022801"/>
    </source>
</evidence>
<dbReference type="InterPro" id="IPR002716">
    <property type="entry name" value="PIN_dom"/>
</dbReference>
<dbReference type="GO" id="GO:0004540">
    <property type="term" value="F:RNA nuclease activity"/>
    <property type="evidence" value="ECO:0007669"/>
    <property type="project" value="InterPro"/>
</dbReference>
<dbReference type="AlphaFoldDB" id="A0A327M6J2"/>
<evidence type="ECO:0000259" key="7">
    <source>
        <dbReference type="Pfam" id="PF01850"/>
    </source>
</evidence>
<dbReference type="InterPro" id="IPR022907">
    <property type="entry name" value="VapC_family"/>
</dbReference>
<keyword evidence="3 6" id="KW-0479">Metal-binding</keyword>
<dbReference type="GO" id="GO:0090729">
    <property type="term" value="F:toxin activity"/>
    <property type="evidence" value="ECO:0007669"/>
    <property type="project" value="UniProtKB-KW"/>
</dbReference>
<evidence type="ECO:0000256" key="3">
    <source>
        <dbReference type="ARBA" id="ARBA00022723"/>
    </source>
</evidence>
<dbReference type="InterPro" id="IPR044153">
    <property type="entry name" value="PIN_Pae0151-like"/>
</dbReference>
<keyword evidence="1 6" id="KW-1277">Toxin-antitoxin system</keyword>
<dbReference type="EC" id="3.1.-.-" evidence="6"/>
<dbReference type="OrthoDB" id="1524147at2"/>
<dbReference type="InterPro" id="IPR051619">
    <property type="entry name" value="TypeII_TA_RNase_PINc/VapC"/>
</dbReference>
<evidence type="ECO:0000256" key="1">
    <source>
        <dbReference type="ARBA" id="ARBA00022649"/>
    </source>
</evidence>
<organism evidence="8 9">
    <name type="scientific">Roseicella frigidaeris</name>
    <dbReference type="NCBI Taxonomy" id="2230885"/>
    <lineage>
        <taxon>Bacteria</taxon>
        <taxon>Pseudomonadati</taxon>
        <taxon>Pseudomonadota</taxon>
        <taxon>Alphaproteobacteria</taxon>
        <taxon>Acetobacterales</taxon>
        <taxon>Roseomonadaceae</taxon>
        <taxon>Roseicella</taxon>
    </lineage>
</organism>
<gene>
    <name evidence="6" type="primary">vapC</name>
    <name evidence="8" type="ORF">DOO78_15465</name>
</gene>
<feature type="binding site" evidence="6">
    <location>
        <position position="97"/>
    </location>
    <ligand>
        <name>Mg(2+)</name>
        <dbReference type="ChEBI" id="CHEBI:18420"/>
    </ligand>
</feature>
<dbReference type="PANTHER" id="PTHR35901:SF1">
    <property type="entry name" value="EXONUCLEASE VAPC9"/>
    <property type="match status" value="1"/>
</dbReference>
<proteinExistence type="inferred from homology"/>
<name>A0A327M6J2_9PROT</name>
<dbReference type="HAMAP" id="MF_00265">
    <property type="entry name" value="VapC_Nob1"/>
    <property type="match status" value="1"/>
</dbReference>
<keyword evidence="9" id="KW-1185">Reference proteome</keyword>
<dbReference type="GO" id="GO:0016787">
    <property type="term" value="F:hydrolase activity"/>
    <property type="evidence" value="ECO:0007669"/>
    <property type="project" value="UniProtKB-KW"/>
</dbReference>
<dbReference type="EMBL" id="QLIX01000011">
    <property type="protein sequence ID" value="RAI58127.1"/>
    <property type="molecule type" value="Genomic_DNA"/>
</dbReference>
<dbReference type="GO" id="GO:0000287">
    <property type="term" value="F:magnesium ion binding"/>
    <property type="evidence" value="ECO:0007669"/>
    <property type="project" value="UniProtKB-UniRule"/>
</dbReference>
<dbReference type="Pfam" id="PF01850">
    <property type="entry name" value="PIN"/>
    <property type="match status" value="1"/>
</dbReference>
<reference evidence="9" key="1">
    <citation type="submission" date="2018-06" db="EMBL/GenBank/DDBJ databases">
        <authorList>
            <person name="Khan S.A."/>
        </authorList>
    </citation>
    <scope>NUCLEOTIDE SEQUENCE [LARGE SCALE GENOMIC DNA]</scope>
    <source>
        <strain evidence="9">DB-1506</strain>
    </source>
</reference>
<dbReference type="SUPFAM" id="SSF88723">
    <property type="entry name" value="PIN domain-like"/>
    <property type="match status" value="1"/>
</dbReference>
<dbReference type="InterPro" id="IPR029060">
    <property type="entry name" value="PIN-like_dom_sf"/>
</dbReference>
<dbReference type="CDD" id="cd09873">
    <property type="entry name" value="PIN_Pae0151-like"/>
    <property type="match status" value="1"/>
</dbReference>
<sequence length="141" mass="15111">MRVVVDASVAAKWVVAEAHSEAAAALLDLEALYAPDHWQAEAVNVLWSKQQFGDLTVAEAEARLDLLLRAPIQAVPIATLMPGAFAIAVGNGVTVYDALYLALARDLGIPFVTADARLLRKVTDAALRPLLRWIGDRPEAG</sequence>
<dbReference type="Proteomes" id="UP000249065">
    <property type="component" value="Unassembled WGS sequence"/>
</dbReference>
<evidence type="ECO:0000256" key="5">
    <source>
        <dbReference type="ARBA" id="ARBA00022842"/>
    </source>
</evidence>
<dbReference type="PANTHER" id="PTHR35901">
    <property type="entry name" value="RIBONUCLEASE VAPC3"/>
    <property type="match status" value="1"/>
</dbReference>
<evidence type="ECO:0000256" key="2">
    <source>
        <dbReference type="ARBA" id="ARBA00022722"/>
    </source>
</evidence>
<keyword evidence="5 6" id="KW-0460">Magnesium</keyword>
<evidence type="ECO:0000313" key="8">
    <source>
        <dbReference type="EMBL" id="RAI58127.1"/>
    </source>
</evidence>
<evidence type="ECO:0000256" key="6">
    <source>
        <dbReference type="HAMAP-Rule" id="MF_00265"/>
    </source>
</evidence>
<keyword evidence="2 6" id="KW-0540">Nuclease</keyword>
<protein>
    <recommendedName>
        <fullName evidence="6">Ribonuclease VapC</fullName>
        <shortName evidence="6">RNase VapC</shortName>
        <ecNumber evidence="6">3.1.-.-</ecNumber>
    </recommendedName>
    <alternativeName>
        <fullName evidence="6">Toxin VapC</fullName>
    </alternativeName>
</protein>
<evidence type="ECO:0000313" key="9">
    <source>
        <dbReference type="Proteomes" id="UP000249065"/>
    </source>
</evidence>
<feature type="domain" description="PIN" evidence="7">
    <location>
        <begin position="3"/>
        <end position="120"/>
    </location>
</feature>
<dbReference type="Gene3D" id="3.40.50.1010">
    <property type="entry name" value="5'-nuclease"/>
    <property type="match status" value="1"/>
</dbReference>
<comment type="function">
    <text evidence="6">Toxic component of a toxin-antitoxin (TA) system. An RNase.</text>
</comment>
<comment type="similarity">
    <text evidence="6">Belongs to the PINc/VapC protein family.</text>
</comment>
<keyword evidence="4 6" id="KW-0378">Hydrolase</keyword>
<comment type="caution">
    <text evidence="8">The sequence shown here is derived from an EMBL/GenBank/DDBJ whole genome shotgun (WGS) entry which is preliminary data.</text>
</comment>
<accession>A0A327M6J2</accession>
<feature type="binding site" evidence="6">
    <location>
        <position position="6"/>
    </location>
    <ligand>
        <name>Mg(2+)</name>
        <dbReference type="ChEBI" id="CHEBI:18420"/>
    </ligand>
</feature>
<comment type="cofactor">
    <cofactor evidence="6">
        <name>Mg(2+)</name>
        <dbReference type="ChEBI" id="CHEBI:18420"/>
    </cofactor>
</comment>
<keyword evidence="6" id="KW-0800">Toxin</keyword>